<dbReference type="SMART" id="SM00487">
    <property type="entry name" value="DEXDc"/>
    <property type="match status" value="1"/>
</dbReference>
<dbReference type="Proteomes" id="UP000886998">
    <property type="component" value="Unassembled WGS sequence"/>
</dbReference>
<dbReference type="PROSITE" id="PS01359">
    <property type="entry name" value="ZF_PHD_1"/>
    <property type="match status" value="1"/>
</dbReference>
<dbReference type="InterPro" id="IPR014001">
    <property type="entry name" value="Helicase_ATP-bd"/>
</dbReference>
<dbReference type="CDD" id="cd18793">
    <property type="entry name" value="SF2_C_SNF"/>
    <property type="match status" value="1"/>
</dbReference>
<keyword evidence="3" id="KW-0378">Hydrolase</keyword>
<dbReference type="GO" id="GO:0000209">
    <property type="term" value="P:protein polyubiquitination"/>
    <property type="evidence" value="ECO:0007669"/>
    <property type="project" value="TreeGrafter"/>
</dbReference>
<dbReference type="InterPro" id="IPR027417">
    <property type="entry name" value="P-loop_NTPase"/>
</dbReference>
<evidence type="ECO:0000313" key="9">
    <source>
        <dbReference type="Proteomes" id="UP000886998"/>
    </source>
</evidence>
<dbReference type="Pfam" id="PF21325">
    <property type="entry name" value="SHPRH_helical-1st"/>
    <property type="match status" value="1"/>
</dbReference>
<proteinExistence type="predicted"/>
<dbReference type="PANTHER" id="PTHR45865:SF1">
    <property type="entry name" value="E3 UBIQUITIN-PROTEIN LIGASE SHPRH"/>
    <property type="match status" value="1"/>
</dbReference>
<dbReference type="Pfam" id="PF00271">
    <property type="entry name" value="Helicase_C"/>
    <property type="match status" value="1"/>
</dbReference>
<dbReference type="InterPro" id="IPR052583">
    <property type="entry name" value="ATP-helicase/E3_Ub-Ligase"/>
</dbReference>
<dbReference type="InterPro" id="IPR011011">
    <property type="entry name" value="Znf_FYVE_PHD"/>
</dbReference>
<protein>
    <submittedName>
        <fullName evidence="8">E3 ubiquitin-protein ligase SHPRH</fullName>
    </submittedName>
</protein>
<keyword evidence="1" id="KW-0479">Metal-binding</keyword>
<evidence type="ECO:0000256" key="4">
    <source>
        <dbReference type="ARBA" id="ARBA00022833"/>
    </source>
</evidence>
<evidence type="ECO:0000259" key="6">
    <source>
        <dbReference type="PROSITE" id="PS50089"/>
    </source>
</evidence>
<feature type="domain" description="Helicase C-terminal" evidence="7">
    <location>
        <begin position="1016"/>
        <end position="1171"/>
    </location>
</feature>
<keyword evidence="2 5" id="KW-0863">Zinc-finger</keyword>
<dbReference type="Gene3D" id="3.30.40.10">
    <property type="entry name" value="Zinc/RING finger domain, C3HC4 (zinc finger)"/>
    <property type="match status" value="2"/>
</dbReference>
<gene>
    <name evidence="8" type="primary">SHPRH</name>
    <name evidence="8" type="ORF">TNIN_162442</name>
</gene>
<dbReference type="EMBL" id="BMAV01023134">
    <property type="protein sequence ID" value="GFY78681.1"/>
    <property type="molecule type" value="Genomic_DNA"/>
</dbReference>
<dbReference type="InterPro" id="IPR018957">
    <property type="entry name" value="Znf_C3HC4_RING-type"/>
</dbReference>
<dbReference type="PROSITE" id="PS00518">
    <property type="entry name" value="ZF_RING_1"/>
    <property type="match status" value="1"/>
</dbReference>
<dbReference type="SUPFAM" id="SSF57903">
    <property type="entry name" value="FYVE/PHD zinc finger"/>
    <property type="match status" value="1"/>
</dbReference>
<name>A0A8X7CRY7_9ARAC</name>
<organism evidence="8 9">
    <name type="scientific">Trichonephila inaurata madagascariensis</name>
    <dbReference type="NCBI Taxonomy" id="2747483"/>
    <lineage>
        <taxon>Eukaryota</taxon>
        <taxon>Metazoa</taxon>
        <taxon>Ecdysozoa</taxon>
        <taxon>Arthropoda</taxon>
        <taxon>Chelicerata</taxon>
        <taxon>Arachnida</taxon>
        <taxon>Araneae</taxon>
        <taxon>Araneomorphae</taxon>
        <taxon>Entelegynae</taxon>
        <taxon>Araneoidea</taxon>
        <taxon>Nephilidae</taxon>
        <taxon>Trichonephila</taxon>
        <taxon>Trichonephila inaurata</taxon>
    </lineage>
</organism>
<feature type="domain" description="RING-type" evidence="6">
    <location>
        <begin position="930"/>
        <end position="976"/>
    </location>
</feature>
<dbReference type="Pfam" id="PF21324">
    <property type="entry name" value="SHPRH_helical-2nd"/>
    <property type="match status" value="1"/>
</dbReference>
<keyword evidence="9" id="KW-1185">Reference proteome</keyword>
<dbReference type="InterPro" id="IPR048686">
    <property type="entry name" value="SHPRH_helical_1st"/>
</dbReference>
<dbReference type="InterPro" id="IPR017907">
    <property type="entry name" value="Znf_RING_CS"/>
</dbReference>
<dbReference type="InterPro" id="IPR038718">
    <property type="entry name" value="SNF2-like_sf"/>
</dbReference>
<dbReference type="SUPFAM" id="SSF57850">
    <property type="entry name" value="RING/U-box"/>
    <property type="match status" value="1"/>
</dbReference>
<evidence type="ECO:0000259" key="7">
    <source>
        <dbReference type="PROSITE" id="PS51194"/>
    </source>
</evidence>
<dbReference type="InterPro" id="IPR001650">
    <property type="entry name" value="Helicase_C-like"/>
</dbReference>
<dbReference type="GO" id="GO:0016787">
    <property type="term" value="F:hydrolase activity"/>
    <property type="evidence" value="ECO:0007669"/>
    <property type="project" value="UniProtKB-KW"/>
</dbReference>
<reference evidence="8" key="1">
    <citation type="submission" date="2020-08" db="EMBL/GenBank/DDBJ databases">
        <title>Multicomponent nature underlies the extraordinary mechanical properties of spider dragline silk.</title>
        <authorList>
            <person name="Kono N."/>
            <person name="Nakamura H."/>
            <person name="Mori M."/>
            <person name="Yoshida Y."/>
            <person name="Ohtoshi R."/>
            <person name="Malay A.D."/>
            <person name="Moran D.A.P."/>
            <person name="Tomita M."/>
            <person name="Numata K."/>
            <person name="Arakawa K."/>
        </authorList>
    </citation>
    <scope>NUCLEOTIDE SEQUENCE</scope>
</reference>
<dbReference type="OrthoDB" id="6421702at2759"/>
<dbReference type="AlphaFoldDB" id="A0A8X7CRY7"/>
<dbReference type="InterPro" id="IPR001841">
    <property type="entry name" value="Znf_RING"/>
</dbReference>
<dbReference type="InterPro" id="IPR048695">
    <property type="entry name" value="SHPRH_helical_2nd"/>
</dbReference>
<dbReference type="InterPro" id="IPR049730">
    <property type="entry name" value="SNF2/RAD54-like_C"/>
</dbReference>
<dbReference type="GO" id="GO:0061630">
    <property type="term" value="F:ubiquitin protein ligase activity"/>
    <property type="evidence" value="ECO:0007669"/>
    <property type="project" value="TreeGrafter"/>
</dbReference>
<comment type="caution">
    <text evidence="8">The sequence shown here is derived from an EMBL/GenBank/DDBJ whole genome shotgun (WGS) entry which is preliminary data.</text>
</comment>
<dbReference type="SUPFAM" id="SSF52540">
    <property type="entry name" value="P-loop containing nucleoside triphosphate hydrolases"/>
    <property type="match status" value="2"/>
</dbReference>
<sequence length="1171" mass="134679">MGLGKTVEVLACILLNPRKKDIGLMEKVLTYGKCNLDMKGNSLEESTIILKRKTKRYNEDVPKKNNRKRTKVNEEKLQVKCKKCGQKQQNEPQMQSHSFICSLCLDDDYKLSEEELSDYDPSNLTDFSGKLSDLEAACLMSEFDQGNSFQCVCGSAYSGKRIIKCKNCGLHQHPECVLANPKTSSVDYICPYCWVDPSVIPVPSRATLIVSPSSILHQWVQEIHRHVEKCGFSIFMYYGVDHHKFINPKILADYDIVLSSYEIFRKELSHIDVPHGDQQRSLRHPKKFRTLPSPLSAIEWWRICLDEAQMVEGVTTKSAQMALKLKCVNRWCVTGTPVQKSVEDLFGLLLFLGYDPYHYKVWWKELLWKSFACGKTDKLALILNNIMWRTPKSNVLHQLGIPRQEILVHKMELSQIEKVFYEHLRLKCRRDFMENIKKYDCKDVSLRNLDKHTLSKIILPLKKLQKACCHFQLTRDNFSDIQKNKMTIPQLLEHLLKNASYDCEEAHRKLILSLNGVAGIFAIKEEYKNACEMYKKVLLSIEENKATIRTDNLQQIHALYNYGQLISLWISKESEIIEIQKTLECVDISVFVNNLKKKSTDLSDTYLQKFKSNIQNCKESLNQVNQEICNIVSQFKCKMQSSTTSWYLDVLQSLNEEEKKFFIIRIQESLSVAPGRIFLPDSVSICERFNDSAGLSYCLVSLSNDLHTTRMSLIDAVSNISVTPTSDVLNNAIECHLRPIPGHKVPRCLYCKANDIFQQYESRLFCFNESSTSDEESSDSEIYLRQLRKGTHADSEFEIIVKVFVNFARHRKNLINCYEDGCNELKLFDAMKKEFKQLRRTWLSATDYVNATDELEMAKMSMRLLLPGEQPPRPPVPYIILPHLLQSTMLQFQSDIICHQSELKKKLGQLFYLQNLKKLENTEQPFEESCPVCVQKLEHSWSVLQCGHNFCLTCIHTLINPALAVVKNTILCPICRQSTSSKDIYYIDSPHVQEEDIEIKGNYSTKVSSIVKCLLKIRQKDCLAKSLVFSTWADLLCLLEQALKENDIPFVNLTNRKHFQDISYSCKNLDLFKLNTLVNVLLLPLNVGANGLNIIEATNVLLAEPSLDNSKVLQAIGRVHRMGQTKETIVHTFIIKDTIEENIHATHKSDFSESHESSLTVQDLKCLFDDE</sequence>
<evidence type="ECO:0000256" key="2">
    <source>
        <dbReference type="ARBA" id="ARBA00022771"/>
    </source>
</evidence>
<dbReference type="Pfam" id="PF00097">
    <property type="entry name" value="zf-C3HC4"/>
    <property type="match status" value="1"/>
</dbReference>
<dbReference type="GO" id="GO:0005634">
    <property type="term" value="C:nucleus"/>
    <property type="evidence" value="ECO:0007669"/>
    <property type="project" value="TreeGrafter"/>
</dbReference>
<dbReference type="PANTHER" id="PTHR45865">
    <property type="entry name" value="E3 UBIQUITIN-PROTEIN LIGASE SHPRH FAMILY MEMBER"/>
    <property type="match status" value="1"/>
</dbReference>
<evidence type="ECO:0000256" key="5">
    <source>
        <dbReference type="PROSITE-ProRule" id="PRU00175"/>
    </source>
</evidence>
<dbReference type="GO" id="GO:0008270">
    <property type="term" value="F:zinc ion binding"/>
    <property type="evidence" value="ECO:0007669"/>
    <property type="project" value="UniProtKB-KW"/>
</dbReference>
<keyword evidence="4" id="KW-0862">Zinc</keyword>
<dbReference type="Gene3D" id="3.40.50.10810">
    <property type="entry name" value="Tandem AAA-ATPase domain"/>
    <property type="match status" value="1"/>
</dbReference>
<dbReference type="SMART" id="SM00184">
    <property type="entry name" value="RING"/>
    <property type="match status" value="1"/>
</dbReference>
<evidence type="ECO:0000313" key="8">
    <source>
        <dbReference type="EMBL" id="GFY78681.1"/>
    </source>
</evidence>
<dbReference type="Gene3D" id="3.40.50.300">
    <property type="entry name" value="P-loop containing nucleotide triphosphate hydrolases"/>
    <property type="match status" value="1"/>
</dbReference>
<evidence type="ECO:0000256" key="1">
    <source>
        <dbReference type="ARBA" id="ARBA00022723"/>
    </source>
</evidence>
<evidence type="ECO:0000256" key="3">
    <source>
        <dbReference type="ARBA" id="ARBA00022801"/>
    </source>
</evidence>
<dbReference type="PROSITE" id="PS50089">
    <property type="entry name" value="ZF_RING_2"/>
    <property type="match status" value="1"/>
</dbReference>
<dbReference type="PROSITE" id="PS51194">
    <property type="entry name" value="HELICASE_CTER"/>
    <property type="match status" value="1"/>
</dbReference>
<dbReference type="FunFam" id="3.40.50.10810:FF:000013">
    <property type="entry name" value="E3 ubiquitin-protein ligase SHPRH isoform X2"/>
    <property type="match status" value="1"/>
</dbReference>
<dbReference type="Pfam" id="PF00176">
    <property type="entry name" value="SNF2-rel_dom"/>
    <property type="match status" value="1"/>
</dbReference>
<dbReference type="InterPro" id="IPR013083">
    <property type="entry name" value="Znf_RING/FYVE/PHD"/>
</dbReference>
<dbReference type="GO" id="GO:0005524">
    <property type="term" value="F:ATP binding"/>
    <property type="evidence" value="ECO:0007669"/>
    <property type="project" value="InterPro"/>
</dbReference>
<dbReference type="InterPro" id="IPR000330">
    <property type="entry name" value="SNF2_N"/>
</dbReference>
<dbReference type="InterPro" id="IPR019786">
    <property type="entry name" value="Zinc_finger_PHD-type_CS"/>
</dbReference>
<dbReference type="GO" id="GO:0006974">
    <property type="term" value="P:DNA damage response"/>
    <property type="evidence" value="ECO:0007669"/>
    <property type="project" value="TreeGrafter"/>
</dbReference>
<accession>A0A8X7CRY7</accession>